<feature type="transmembrane region" description="Helical" evidence="7">
    <location>
        <begin position="339"/>
        <end position="358"/>
    </location>
</feature>
<evidence type="ECO:0000256" key="1">
    <source>
        <dbReference type="ARBA" id="ARBA00004651"/>
    </source>
</evidence>
<dbReference type="GO" id="GO:0015648">
    <property type="term" value="F:lipid-linked peptidoglycan transporter activity"/>
    <property type="evidence" value="ECO:0007669"/>
    <property type="project" value="TreeGrafter"/>
</dbReference>
<dbReference type="Proteomes" id="UP000321400">
    <property type="component" value="Unassembled WGS sequence"/>
</dbReference>
<proteinExistence type="predicted"/>
<dbReference type="AlphaFoldDB" id="A0A511WX44"/>
<dbReference type="GO" id="GO:0032153">
    <property type="term" value="C:cell division site"/>
    <property type="evidence" value="ECO:0007669"/>
    <property type="project" value="TreeGrafter"/>
</dbReference>
<protein>
    <submittedName>
        <fullName evidence="8">Stage V sporulation protein E</fullName>
    </submittedName>
</protein>
<dbReference type="PROSITE" id="PS00428">
    <property type="entry name" value="FTSW_RODA_SPOVE"/>
    <property type="match status" value="1"/>
</dbReference>
<evidence type="ECO:0000256" key="3">
    <source>
        <dbReference type="ARBA" id="ARBA00022692"/>
    </source>
</evidence>
<evidence type="ECO:0000313" key="8">
    <source>
        <dbReference type="EMBL" id="GEN55696.1"/>
    </source>
</evidence>
<dbReference type="STRING" id="442899.SAMN05720591_10223"/>
<accession>A0A511WX44</accession>
<dbReference type="RefSeq" id="WP_089799397.1">
    <property type="nucleotide sequence ID" value="NZ_BJYE01000002.1"/>
</dbReference>
<feature type="transmembrane region" description="Helical" evidence="7">
    <location>
        <begin position="75"/>
        <end position="95"/>
    </location>
</feature>
<feature type="transmembrane region" description="Helical" evidence="7">
    <location>
        <begin position="300"/>
        <end position="319"/>
    </location>
</feature>
<feature type="transmembrane region" description="Helical" evidence="7">
    <location>
        <begin position="262"/>
        <end position="288"/>
    </location>
</feature>
<evidence type="ECO:0000256" key="2">
    <source>
        <dbReference type="ARBA" id="ARBA00022475"/>
    </source>
</evidence>
<keyword evidence="5 7" id="KW-1133">Transmembrane helix</keyword>
<feature type="transmembrane region" description="Helical" evidence="7">
    <location>
        <begin position="146"/>
        <end position="179"/>
    </location>
</feature>
<feature type="transmembrane region" description="Helical" evidence="7">
    <location>
        <begin position="48"/>
        <end position="68"/>
    </location>
</feature>
<dbReference type="InterPro" id="IPR001182">
    <property type="entry name" value="FtsW/RodA"/>
</dbReference>
<evidence type="ECO:0000256" key="4">
    <source>
        <dbReference type="ARBA" id="ARBA00022960"/>
    </source>
</evidence>
<keyword evidence="3 7" id="KW-0812">Transmembrane</keyword>
<keyword evidence="9" id="KW-1185">Reference proteome</keyword>
<keyword evidence="2" id="KW-1003">Cell membrane</keyword>
<dbReference type="OrthoDB" id="9768187at2"/>
<dbReference type="GO" id="GO:0008360">
    <property type="term" value="P:regulation of cell shape"/>
    <property type="evidence" value="ECO:0007669"/>
    <property type="project" value="UniProtKB-KW"/>
</dbReference>
<organism evidence="8 9">
    <name type="scientific">Halolactibacillus alkaliphilus</name>
    <dbReference type="NCBI Taxonomy" id="442899"/>
    <lineage>
        <taxon>Bacteria</taxon>
        <taxon>Bacillati</taxon>
        <taxon>Bacillota</taxon>
        <taxon>Bacilli</taxon>
        <taxon>Bacillales</taxon>
        <taxon>Bacillaceae</taxon>
        <taxon>Halolactibacillus</taxon>
    </lineage>
</organism>
<dbReference type="InterPro" id="IPR013437">
    <property type="entry name" value="FtsW"/>
</dbReference>
<dbReference type="GO" id="GO:0005886">
    <property type="term" value="C:plasma membrane"/>
    <property type="evidence" value="ECO:0007669"/>
    <property type="project" value="UniProtKB-SubCell"/>
</dbReference>
<keyword evidence="6 7" id="KW-0472">Membrane</keyword>
<evidence type="ECO:0000313" key="9">
    <source>
        <dbReference type="Proteomes" id="UP000321400"/>
    </source>
</evidence>
<evidence type="ECO:0000256" key="6">
    <source>
        <dbReference type="ARBA" id="ARBA00023136"/>
    </source>
</evidence>
<gene>
    <name evidence="8" type="ORF">HAL01_01600</name>
</gene>
<feature type="transmembrane region" description="Helical" evidence="7">
    <location>
        <begin position="9"/>
        <end position="28"/>
    </location>
</feature>
<keyword evidence="4" id="KW-0133">Cell shape</keyword>
<dbReference type="PANTHER" id="PTHR30474:SF13">
    <property type="entry name" value="STAGE V SPORULATION PROTEIN E"/>
    <property type="match status" value="1"/>
</dbReference>
<reference evidence="8 9" key="1">
    <citation type="submission" date="2019-07" db="EMBL/GenBank/DDBJ databases">
        <title>Whole genome shotgun sequence of Halolactibacillus alkaliphilus NBRC 103919.</title>
        <authorList>
            <person name="Hosoyama A."/>
            <person name="Uohara A."/>
            <person name="Ohji S."/>
            <person name="Ichikawa N."/>
        </authorList>
    </citation>
    <scope>NUCLEOTIDE SEQUENCE [LARGE SCALE GENOMIC DNA]</scope>
    <source>
        <strain evidence="8 9">NBRC 103919</strain>
    </source>
</reference>
<comment type="caution">
    <text evidence="8">The sequence shown here is derived from an EMBL/GenBank/DDBJ whole genome shotgun (WGS) entry which is preliminary data.</text>
</comment>
<dbReference type="EMBL" id="BJYE01000002">
    <property type="protein sequence ID" value="GEN55696.1"/>
    <property type="molecule type" value="Genomic_DNA"/>
</dbReference>
<evidence type="ECO:0000256" key="5">
    <source>
        <dbReference type="ARBA" id="ARBA00022989"/>
    </source>
</evidence>
<evidence type="ECO:0000256" key="7">
    <source>
        <dbReference type="SAM" id="Phobius"/>
    </source>
</evidence>
<dbReference type="Pfam" id="PF01098">
    <property type="entry name" value="FTSW_RODA_SPOVE"/>
    <property type="match status" value="1"/>
</dbReference>
<dbReference type="GO" id="GO:0009252">
    <property type="term" value="P:peptidoglycan biosynthetic process"/>
    <property type="evidence" value="ECO:0007669"/>
    <property type="project" value="InterPro"/>
</dbReference>
<dbReference type="InterPro" id="IPR018365">
    <property type="entry name" value="Cell_cycle_FtsW-rel_CS"/>
</dbReference>
<dbReference type="PANTHER" id="PTHR30474">
    <property type="entry name" value="CELL CYCLE PROTEIN"/>
    <property type="match status" value="1"/>
</dbReference>
<sequence length="363" mass="40432">MLKKYSNTSLFWPVFFLSIIGLIMVYSASEVIALDRYDDAYFFAKRQAVFLLLGFMGMFIVENIPYTWYKRWARLLFLGSLFLLIIVLVPGVGLVRGGARSWIGLSTINIQPAEIIKVSLIIYLCEVNERLKYPVSHFSRGMMPRLVVILCCFFLVMLQPDLGSGLIIVLGGLAVVYFQGAQMKHFYGLFLIGVIGLTGLILAAPYRIRRLTAFLDPWQDPLGSGFQSIQSLLAIGPGGLLGSGLFNGKQKHFYLPEPHNDFIFAIVAEELGFFGALMVILCFIVFFSRGLRMSLLLTDTFARTLCLALMMMMISQAWINLAVVTGLLPVTGLTLPFLSYGGSSLVINYMAVGILLNIEKHTV</sequence>
<comment type="subcellular location">
    <subcellularLocation>
        <location evidence="1">Cell membrane</location>
        <topology evidence="1">Multi-pass membrane protein</topology>
    </subcellularLocation>
</comment>
<feature type="transmembrane region" description="Helical" evidence="7">
    <location>
        <begin position="101"/>
        <end position="125"/>
    </location>
</feature>
<dbReference type="NCBIfam" id="TIGR02614">
    <property type="entry name" value="ftsW"/>
    <property type="match status" value="1"/>
</dbReference>
<name>A0A511WX44_9BACI</name>
<feature type="transmembrane region" description="Helical" evidence="7">
    <location>
        <begin position="185"/>
        <end position="204"/>
    </location>
</feature>
<dbReference type="GO" id="GO:0051301">
    <property type="term" value="P:cell division"/>
    <property type="evidence" value="ECO:0007669"/>
    <property type="project" value="InterPro"/>
</dbReference>